<dbReference type="SUPFAM" id="SSF52047">
    <property type="entry name" value="RNI-like"/>
    <property type="match status" value="1"/>
</dbReference>
<dbReference type="OrthoDB" id="5273928at2759"/>
<keyword evidence="3" id="KW-1185">Reference proteome</keyword>
<organism evidence="2 3">
    <name type="scientific">Penicillium capsulatum</name>
    <dbReference type="NCBI Taxonomy" id="69766"/>
    <lineage>
        <taxon>Eukaryota</taxon>
        <taxon>Fungi</taxon>
        <taxon>Dikarya</taxon>
        <taxon>Ascomycota</taxon>
        <taxon>Pezizomycotina</taxon>
        <taxon>Eurotiomycetes</taxon>
        <taxon>Eurotiomycetidae</taxon>
        <taxon>Eurotiales</taxon>
        <taxon>Aspergillaceae</taxon>
        <taxon>Penicillium</taxon>
    </lineage>
</organism>
<name>A0A9W9LQZ5_9EURO</name>
<dbReference type="AlphaFoldDB" id="A0A9W9LQZ5"/>
<evidence type="ECO:0000313" key="3">
    <source>
        <dbReference type="Proteomes" id="UP001146351"/>
    </source>
</evidence>
<feature type="region of interest" description="Disordered" evidence="1">
    <location>
        <begin position="373"/>
        <end position="405"/>
    </location>
</feature>
<comment type="caution">
    <text evidence="2">The sequence shown here is derived from an EMBL/GenBank/DDBJ whole genome shotgun (WGS) entry which is preliminary data.</text>
</comment>
<gene>
    <name evidence="2" type="ORF">N7492_004699</name>
</gene>
<dbReference type="Proteomes" id="UP001146351">
    <property type="component" value="Unassembled WGS sequence"/>
</dbReference>
<evidence type="ECO:0000256" key="1">
    <source>
        <dbReference type="SAM" id="MobiDB-lite"/>
    </source>
</evidence>
<reference evidence="2" key="1">
    <citation type="submission" date="2022-11" db="EMBL/GenBank/DDBJ databases">
        <authorList>
            <person name="Petersen C."/>
        </authorList>
    </citation>
    <scope>NUCLEOTIDE SEQUENCE</scope>
    <source>
        <strain evidence="2">IBT 21917</strain>
    </source>
</reference>
<protein>
    <submittedName>
        <fullName evidence="2">Uncharacterized protein</fullName>
    </submittedName>
</protein>
<proteinExistence type="predicted"/>
<evidence type="ECO:0000313" key="2">
    <source>
        <dbReference type="EMBL" id="KAJ5172106.1"/>
    </source>
</evidence>
<sequence>MAEEISHSLLDLYGVSHSSLEPQNSFGRGAHWLHESPFLPVGWETTNASGTASLKHTAMRVLMKDQSLLRSEMFENVPWLVAKFIWEKVYECKKRTLWLWKIFAISYPQFCHEAPTYTLMACRPKQPLNQYLELMNNKDCAWGAVLIVDPGITDVSGLVAIANIKNLMGLEISAHNRGRLYAEYQDAHQGNLEESVARSWMDMVPNGCLQHLRILRLAHQHRITPNILWMLRKLPALELIVMYDCPNITQDGPKSRPPESKRRKREIQSSHGLRIHGWRGFSLDRVPMEIYTEGSLRPLGSLLEMCRADVRESAGSLSSPTDHDQPKSCTSSAKLPFMSFELRENEKYCDYFALESEHRSIYVFRRDNQPSLTRAPAAEAAPGNRQKRRKGDPRDLSDVLGEFLG</sequence>
<reference evidence="2" key="2">
    <citation type="journal article" date="2023" name="IMA Fungus">
        <title>Comparative genomic study of the Penicillium genus elucidates a diverse pangenome and 15 lateral gene transfer events.</title>
        <authorList>
            <person name="Petersen C."/>
            <person name="Sorensen T."/>
            <person name="Nielsen M.R."/>
            <person name="Sondergaard T.E."/>
            <person name="Sorensen J.L."/>
            <person name="Fitzpatrick D.A."/>
            <person name="Frisvad J.C."/>
            <person name="Nielsen K.L."/>
        </authorList>
    </citation>
    <scope>NUCLEOTIDE SEQUENCE</scope>
    <source>
        <strain evidence="2">IBT 21917</strain>
    </source>
</reference>
<accession>A0A9W9LQZ5</accession>
<dbReference type="EMBL" id="JAPQKO010000003">
    <property type="protein sequence ID" value="KAJ5172106.1"/>
    <property type="molecule type" value="Genomic_DNA"/>
</dbReference>
<feature type="region of interest" description="Disordered" evidence="1">
    <location>
        <begin position="250"/>
        <end position="270"/>
    </location>
</feature>